<evidence type="ECO:0008006" key="4">
    <source>
        <dbReference type="Google" id="ProtNLM"/>
    </source>
</evidence>
<gene>
    <name evidence="2" type="ORF">M9Y10_028194</name>
</gene>
<keyword evidence="3" id="KW-1185">Reference proteome</keyword>
<reference evidence="2 3" key="1">
    <citation type="submission" date="2024-04" db="EMBL/GenBank/DDBJ databases">
        <title>Tritrichomonas musculus Genome.</title>
        <authorList>
            <person name="Alves-Ferreira E."/>
            <person name="Grigg M."/>
            <person name="Lorenzi H."/>
            <person name="Galac M."/>
        </authorList>
    </citation>
    <scope>NUCLEOTIDE SEQUENCE [LARGE SCALE GENOMIC DNA]</scope>
    <source>
        <strain evidence="2 3">EAF2021</strain>
    </source>
</reference>
<feature type="compositionally biased region" description="Low complexity" evidence="1">
    <location>
        <begin position="643"/>
        <end position="658"/>
    </location>
</feature>
<sequence length="1165" mass="134661">MKRFMYSIKHTQNISVDPENPDTRPINLARIVKPKVNSSTAILKSNNQYTKKSITQKNLKALKSPDEDEFPDYTPPHTPGELNPQSKKIQNFLNAADTIDKEEMPSQKSNSSSRYFNQNSTYGGVQVIDLESRPQASKEESKILAADFVRNFILEKTQDVQALVIQNAFRLYLKKVHWKRCIGIHIQYHMRLKRLTFLCWRLVNTNDPVKLEKLFSKFSEFYEFIKNRFKVREIVPFRLFYISGRLFLPEGYTATVVYSFIYLMSMPLLHRIIRLWAYTTRKRRNHWKTLQFIRFTSKKLTCYGQIYHFFQMWHRYVKWKKLEKNAKKSDKFLSINAKEVNPRWNVLERKMNTKRIHILRANEHSQRRICAKAIRALYNRSIETIAEAQIIETSDNFRNLHLQMLAHRAWLKFLQKKSQETQTLRDCFRSWYTLIYEHAERDFLFDLSTMKHDNMKLIKIMNSWYLISKERKIKAMGMMLKTQANPSLCLAIIFMLKNEFELFYSTLTFRLWIRFIRSRNRWKNFARWSDHVDPDRETKQIILTELRRVANLRLLRRIYVSAGAFFPRHVGFSFELTKREYVAGRVLDAKLAHAHIYAQKEWAFLTEGKKKQEPPIYTWETLVRCFLLRLNSLKKFDSKENGSNKQSQANASNANSNFTSTSNLNLDLNADGSGVEKNPYFEKFRSFDELTDAIQKNTSLLRGRLTVKMSRDKAVLAGMVSHISASKVSQSIDGFTTMGTFTFVKSPVHDMSNMKDKVIVFPDLNESIACLLRELRDAPPKIPYNFEEKRDELVEAFHQRLRDPQTLTKKTGRFGSAMSLLMTSMMQLAAGPTPDPTALQPNKNPLISSYQSTSSQKSLTLMPENGPDLTLDLTSINTGSGVDTDSKTDLFEQLLASSRSVHTPGLMSSRGRNLSSRTFSIGGEEREDERKFFTIDYFKNTLEQTGSYDQMISSVCRFIIDTSGVMLDCQAKTDLNSNSEEIQPDADPSMLHKMTRNIAHFLAQMAGIKDLSKVPRKVNAPSYAQEAVIAVLAIHKALMKTSLSQYCDQVPFSKPVVVGDDLFAYTLNKVWNDSKKKYTKIEIPIGLKSIKQFSSLSKSSRFGSVTFGSMVMSLGTFSMSSTASLIDEPITSRDVFTSCFLLPYIMSFDSITDFSKDEIVSKISK</sequence>
<evidence type="ECO:0000313" key="2">
    <source>
        <dbReference type="EMBL" id="KAK8890992.1"/>
    </source>
</evidence>
<protein>
    <recommendedName>
        <fullName evidence="4">IQ calmodulin-binding motif family protein</fullName>
    </recommendedName>
</protein>
<evidence type="ECO:0000256" key="1">
    <source>
        <dbReference type="SAM" id="MobiDB-lite"/>
    </source>
</evidence>
<dbReference type="Proteomes" id="UP001470230">
    <property type="component" value="Unassembled WGS sequence"/>
</dbReference>
<proteinExistence type="predicted"/>
<feature type="region of interest" description="Disordered" evidence="1">
    <location>
        <begin position="61"/>
        <end position="86"/>
    </location>
</feature>
<name>A0ABR2KIR6_9EUKA</name>
<feature type="region of interest" description="Disordered" evidence="1">
    <location>
        <begin position="639"/>
        <end position="658"/>
    </location>
</feature>
<organism evidence="2 3">
    <name type="scientific">Tritrichomonas musculus</name>
    <dbReference type="NCBI Taxonomy" id="1915356"/>
    <lineage>
        <taxon>Eukaryota</taxon>
        <taxon>Metamonada</taxon>
        <taxon>Parabasalia</taxon>
        <taxon>Tritrichomonadida</taxon>
        <taxon>Tritrichomonadidae</taxon>
        <taxon>Tritrichomonas</taxon>
    </lineage>
</organism>
<evidence type="ECO:0000313" key="3">
    <source>
        <dbReference type="Proteomes" id="UP001470230"/>
    </source>
</evidence>
<comment type="caution">
    <text evidence="2">The sequence shown here is derived from an EMBL/GenBank/DDBJ whole genome shotgun (WGS) entry which is preliminary data.</text>
</comment>
<dbReference type="EMBL" id="JAPFFF010000004">
    <property type="protein sequence ID" value="KAK8890992.1"/>
    <property type="molecule type" value="Genomic_DNA"/>
</dbReference>
<accession>A0ABR2KIR6</accession>